<reference evidence="2 3" key="1">
    <citation type="submission" date="2022-05" db="EMBL/GenBank/DDBJ databases">
        <authorList>
            <consortium name="Genoscope - CEA"/>
            <person name="William W."/>
        </authorList>
    </citation>
    <scope>NUCLEOTIDE SEQUENCE [LARGE SCALE GENOMIC DNA]</scope>
</reference>
<name>A0ABN8SUF6_9CNID</name>
<feature type="domain" description="F5/8 type C" evidence="1">
    <location>
        <begin position="469"/>
        <end position="490"/>
    </location>
</feature>
<dbReference type="InterPro" id="IPR000421">
    <property type="entry name" value="FA58C"/>
</dbReference>
<dbReference type="Proteomes" id="UP001159427">
    <property type="component" value="Unassembled WGS sequence"/>
</dbReference>
<dbReference type="SMART" id="SM00231">
    <property type="entry name" value="FA58C"/>
    <property type="match status" value="3"/>
</dbReference>
<gene>
    <name evidence="2" type="ORF">PEVE_00027402</name>
</gene>
<sequence length="490" mass="55221">MENGAISDGQITASSFHTHSWIDHGPYLARLHLQHISDVRAGGWLAALPNDASQWLQIDLGNRHYSVTRVATQGRQSSDQKVTKYKLQYSDDGVAFSWYENDQGQPKDFAGNTGDANDVVSYDLDPPIRAQYIRFLPVTWDNYISMRVELYGCIQGCQQALGMANGAITDEQINASSEHDPITHSLRFGRLFYTLNSGAWVAKVSDDSQWIQIDLGRNNIKVTLVATQGRANYGQWVTSYKLQQSNDGANFKYYREAGQPEDKVFTGNTDQNTIKSHELNPPIRSRYIRFRPVTWNGGISMRVELYGCAQECHHALGMESGLISDAQVSASSEYSDLYAATKGRLNNSPRPWVPASSDADQWLKIDVLGMGRKYVRVTGIATQGRYHLTVSHWVTKYKVKYSDDDVTWQFYKEHRQNSVKEFAGNFDKETVVHHDLNPPIKARYVMFRPVTWNGHLAMRVELYGCTKECASSSIGIEKGNILDSQMTASS</sequence>
<feature type="non-terminal residue" evidence="2">
    <location>
        <position position="490"/>
    </location>
</feature>
<evidence type="ECO:0000313" key="2">
    <source>
        <dbReference type="EMBL" id="CAH3194232.1"/>
    </source>
</evidence>
<dbReference type="PANTHER" id="PTHR24543">
    <property type="entry name" value="MULTICOPPER OXIDASE-RELATED"/>
    <property type="match status" value="1"/>
</dbReference>
<evidence type="ECO:0000259" key="1">
    <source>
        <dbReference type="PROSITE" id="PS50022"/>
    </source>
</evidence>
<organism evidence="2 3">
    <name type="scientific">Porites evermanni</name>
    <dbReference type="NCBI Taxonomy" id="104178"/>
    <lineage>
        <taxon>Eukaryota</taxon>
        <taxon>Metazoa</taxon>
        <taxon>Cnidaria</taxon>
        <taxon>Anthozoa</taxon>
        <taxon>Hexacorallia</taxon>
        <taxon>Scleractinia</taxon>
        <taxon>Fungiina</taxon>
        <taxon>Poritidae</taxon>
        <taxon>Porites</taxon>
    </lineage>
</organism>
<dbReference type="SUPFAM" id="SSF49785">
    <property type="entry name" value="Galactose-binding domain-like"/>
    <property type="match status" value="3"/>
</dbReference>
<dbReference type="CDD" id="cd00057">
    <property type="entry name" value="FA58C"/>
    <property type="match status" value="3"/>
</dbReference>
<dbReference type="Pfam" id="PF00754">
    <property type="entry name" value="F5_F8_type_C"/>
    <property type="match status" value="3"/>
</dbReference>
<keyword evidence="3" id="KW-1185">Reference proteome</keyword>
<feature type="domain" description="F5/8 type C" evidence="1">
    <location>
        <begin position="312"/>
        <end position="465"/>
    </location>
</feature>
<dbReference type="EMBL" id="CALNXI010003760">
    <property type="protein sequence ID" value="CAH3194232.1"/>
    <property type="molecule type" value="Genomic_DNA"/>
</dbReference>
<feature type="domain" description="F5/8 type C" evidence="1">
    <location>
        <begin position="1"/>
        <end position="153"/>
    </location>
</feature>
<accession>A0ABN8SUF6</accession>
<evidence type="ECO:0000313" key="3">
    <source>
        <dbReference type="Proteomes" id="UP001159427"/>
    </source>
</evidence>
<dbReference type="InterPro" id="IPR008979">
    <property type="entry name" value="Galactose-bd-like_sf"/>
</dbReference>
<dbReference type="PROSITE" id="PS01286">
    <property type="entry name" value="FA58C_2"/>
    <property type="match status" value="3"/>
</dbReference>
<dbReference type="Gene3D" id="2.60.120.260">
    <property type="entry name" value="Galactose-binding domain-like"/>
    <property type="match status" value="3"/>
</dbReference>
<protein>
    <recommendedName>
        <fullName evidence="1">F5/8 type C domain-containing protein</fullName>
    </recommendedName>
</protein>
<dbReference type="PROSITE" id="PS50022">
    <property type="entry name" value="FA58C_3"/>
    <property type="match status" value="4"/>
</dbReference>
<feature type="domain" description="F5/8 type C" evidence="1">
    <location>
        <begin position="157"/>
        <end position="308"/>
    </location>
</feature>
<comment type="caution">
    <text evidence="2">The sequence shown here is derived from an EMBL/GenBank/DDBJ whole genome shotgun (WGS) entry which is preliminary data.</text>
</comment>
<proteinExistence type="predicted"/>